<feature type="compositionally biased region" description="Low complexity" evidence="1">
    <location>
        <begin position="275"/>
        <end position="294"/>
    </location>
</feature>
<dbReference type="AlphaFoldDB" id="A0AA36IUJ5"/>
<evidence type="ECO:0000313" key="4">
    <source>
        <dbReference type="Proteomes" id="UP001178507"/>
    </source>
</evidence>
<dbReference type="InterPro" id="IPR036865">
    <property type="entry name" value="CRAL-TRIO_dom_sf"/>
</dbReference>
<dbReference type="PANTHER" id="PTHR45657:SF1">
    <property type="entry name" value="CRAL-TRIO DOMAIN-CONTAINING PROTEIN YKL091C-RELATED"/>
    <property type="match status" value="1"/>
</dbReference>
<name>A0AA36IUJ5_9DINO</name>
<evidence type="ECO:0000256" key="1">
    <source>
        <dbReference type="SAM" id="MobiDB-lite"/>
    </source>
</evidence>
<feature type="domain" description="CRAL-TRIO" evidence="2">
    <location>
        <begin position="88"/>
        <end position="273"/>
    </location>
</feature>
<accession>A0AA36IUJ5</accession>
<keyword evidence="4" id="KW-1185">Reference proteome</keyword>
<evidence type="ECO:0000313" key="3">
    <source>
        <dbReference type="EMBL" id="CAJ1393163.1"/>
    </source>
</evidence>
<dbReference type="SUPFAM" id="SSF52087">
    <property type="entry name" value="CRAL/TRIO domain"/>
    <property type="match status" value="1"/>
</dbReference>
<proteinExistence type="predicted"/>
<reference evidence="3" key="1">
    <citation type="submission" date="2023-08" db="EMBL/GenBank/DDBJ databases">
        <authorList>
            <person name="Chen Y."/>
            <person name="Shah S."/>
            <person name="Dougan E. K."/>
            <person name="Thang M."/>
            <person name="Chan C."/>
        </authorList>
    </citation>
    <scope>NUCLEOTIDE SEQUENCE</scope>
</reference>
<sequence>MAWPLERETLGDLLFRHRHAVAALRASLHDELEAQPADEVWLLRYVLSFQDEPQTAAASAAKAALAWRKEHAGLVAAAAARQAPSDFSDEELSAIYQCFVAGYFCCTQFGDPVFLSRLSAYNLKRLMEKVSEPKLELWFNFTNECAWQYCEAETRARQYFVKQINIQDSEAVRMAQNRPFLRALGNSSKVNDWLRPQLFGKTYVFNPPVWLSMAHRVAGGIMSRKSLAKIWVHPGSVNAKTGEENGLCPFAQQLFGDASVLPTFLGGRCSAEAFPSAPRSESSSSPPRQPPLLAGLPPVERQAPQPQSEREDSDLVTFQSAEDLIAKQALEGSQLPVSLSMCSAVTAREVAERSEEESSWPPWCRRVCCFRRRRRSAPDLDLEALQLQG</sequence>
<dbReference type="Proteomes" id="UP001178507">
    <property type="component" value="Unassembled WGS sequence"/>
</dbReference>
<dbReference type="Gene3D" id="3.40.525.10">
    <property type="entry name" value="CRAL-TRIO lipid binding domain"/>
    <property type="match status" value="1"/>
</dbReference>
<dbReference type="InterPro" id="IPR001251">
    <property type="entry name" value="CRAL-TRIO_dom"/>
</dbReference>
<dbReference type="InterPro" id="IPR051026">
    <property type="entry name" value="PI/PC_transfer"/>
</dbReference>
<dbReference type="PANTHER" id="PTHR45657">
    <property type="entry name" value="CRAL-TRIO DOMAIN-CONTAINING PROTEIN YKL091C-RELATED"/>
    <property type="match status" value="1"/>
</dbReference>
<comment type="caution">
    <text evidence="3">The sequence shown here is derived from an EMBL/GenBank/DDBJ whole genome shotgun (WGS) entry which is preliminary data.</text>
</comment>
<feature type="region of interest" description="Disordered" evidence="1">
    <location>
        <begin position="275"/>
        <end position="314"/>
    </location>
</feature>
<organism evidence="3 4">
    <name type="scientific">Effrenium voratum</name>
    <dbReference type="NCBI Taxonomy" id="2562239"/>
    <lineage>
        <taxon>Eukaryota</taxon>
        <taxon>Sar</taxon>
        <taxon>Alveolata</taxon>
        <taxon>Dinophyceae</taxon>
        <taxon>Suessiales</taxon>
        <taxon>Symbiodiniaceae</taxon>
        <taxon>Effrenium</taxon>
    </lineage>
</organism>
<protein>
    <recommendedName>
        <fullName evidence="2">CRAL-TRIO domain-containing protein</fullName>
    </recommendedName>
</protein>
<dbReference type="PROSITE" id="PS50191">
    <property type="entry name" value="CRAL_TRIO"/>
    <property type="match status" value="1"/>
</dbReference>
<evidence type="ECO:0000259" key="2">
    <source>
        <dbReference type="PROSITE" id="PS50191"/>
    </source>
</evidence>
<gene>
    <name evidence="3" type="ORF">EVOR1521_LOCUS18089</name>
</gene>
<dbReference type="EMBL" id="CAUJNA010002491">
    <property type="protein sequence ID" value="CAJ1393163.1"/>
    <property type="molecule type" value="Genomic_DNA"/>
</dbReference>